<organism evidence="2">
    <name type="scientific">Drosophila persimilis</name>
    <name type="common">Fruit fly</name>
    <dbReference type="NCBI Taxonomy" id="7234"/>
    <lineage>
        <taxon>Eukaryota</taxon>
        <taxon>Metazoa</taxon>
        <taxon>Ecdysozoa</taxon>
        <taxon>Arthropoda</taxon>
        <taxon>Hexapoda</taxon>
        <taxon>Insecta</taxon>
        <taxon>Pterygota</taxon>
        <taxon>Neoptera</taxon>
        <taxon>Endopterygota</taxon>
        <taxon>Diptera</taxon>
        <taxon>Brachycera</taxon>
        <taxon>Muscomorpha</taxon>
        <taxon>Ephydroidea</taxon>
        <taxon>Drosophilidae</taxon>
        <taxon>Drosophila</taxon>
        <taxon>Sophophora</taxon>
    </lineage>
</organism>
<protein>
    <submittedName>
        <fullName evidence="1">GL23507</fullName>
    </submittedName>
</protein>
<dbReference type="EMBL" id="CH479179">
    <property type="protein sequence ID" value="EDW24218.1"/>
    <property type="molecule type" value="Genomic_DNA"/>
</dbReference>
<sequence length="128" mass="14231">MGMGTLAQPMAKPKVNIKGVKRLVAGKSKDFTKDLGEDIDANMLEPQATSKPQMLCKGKATRKQRRLKFINTPNQKMNTRALLYGLDFDDVDHQNLDLIKHLQPSKNQKSEEEAATAIGFHLQPLASS</sequence>
<reference evidence="1 2" key="1">
    <citation type="journal article" date="2007" name="Nature">
        <title>Evolution of genes and genomes on the Drosophila phylogeny.</title>
        <authorList>
            <consortium name="Drosophila 12 Genomes Consortium"/>
            <person name="Clark A.G."/>
            <person name="Eisen M.B."/>
            <person name="Smith D.R."/>
            <person name="Bergman C.M."/>
            <person name="Oliver B."/>
            <person name="Markow T.A."/>
            <person name="Kaufman T.C."/>
            <person name="Kellis M."/>
            <person name="Gelbart W."/>
            <person name="Iyer V.N."/>
            <person name="Pollard D.A."/>
            <person name="Sackton T.B."/>
            <person name="Larracuente A.M."/>
            <person name="Singh N.D."/>
            <person name="Abad J.P."/>
            <person name="Abt D.N."/>
            <person name="Adryan B."/>
            <person name="Aguade M."/>
            <person name="Akashi H."/>
            <person name="Anderson W.W."/>
            <person name="Aquadro C.F."/>
            <person name="Ardell D.H."/>
            <person name="Arguello R."/>
            <person name="Artieri C.G."/>
            <person name="Barbash D.A."/>
            <person name="Barker D."/>
            <person name="Barsanti P."/>
            <person name="Batterham P."/>
            <person name="Batzoglou S."/>
            <person name="Begun D."/>
            <person name="Bhutkar A."/>
            <person name="Blanco E."/>
            <person name="Bosak S.A."/>
            <person name="Bradley R.K."/>
            <person name="Brand A.D."/>
            <person name="Brent M.R."/>
            <person name="Brooks A.N."/>
            <person name="Brown R.H."/>
            <person name="Butlin R.K."/>
            <person name="Caggese C."/>
            <person name="Calvi B.R."/>
            <person name="Bernardo de Carvalho A."/>
            <person name="Caspi A."/>
            <person name="Castrezana S."/>
            <person name="Celniker S.E."/>
            <person name="Chang J.L."/>
            <person name="Chapple C."/>
            <person name="Chatterji S."/>
            <person name="Chinwalla A."/>
            <person name="Civetta A."/>
            <person name="Clifton S.W."/>
            <person name="Comeron J.M."/>
            <person name="Costello J.C."/>
            <person name="Coyne J.A."/>
            <person name="Daub J."/>
            <person name="David R.G."/>
            <person name="Delcher A.L."/>
            <person name="Delehaunty K."/>
            <person name="Do C.B."/>
            <person name="Ebling H."/>
            <person name="Edwards K."/>
            <person name="Eickbush T."/>
            <person name="Evans J.D."/>
            <person name="Filipski A."/>
            <person name="Findeiss S."/>
            <person name="Freyhult E."/>
            <person name="Fulton L."/>
            <person name="Fulton R."/>
            <person name="Garcia A.C."/>
            <person name="Gardiner A."/>
            <person name="Garfield D.A."/>
            <person name="Garvin B.E."/>
            <person name="Gibson G."/>
            <person name="Gilbert D."/>
            <person name="Gnerre S."/>
            <person name="Godfrey J."/>
            <person name="Good R."/>
            <person name="Gotea V."/>
            <person name="Gravely B."/>
            <person name="Greenberg A.J."/>
            <person name="Griffiths-Jones S."/>
            <person name="Gross S."/>
            <person name="Guigo R."/>
            <person name="Gustafson E.A."/>
            <person name="Haerty W."/>
            <person name="Hahn M.W."/>
            <person name="Halligan D.L."/>
            <person name="Halpern A.L."/>
            <person name="Halter G.M."/>
            <person name="Han M.V."/>
            <person name="Heger A."/>
            <person name="Hillier L."/>
            <person name="Hinrichs A.S."/>
            <person name="Holmes I."/>
            <person name="Hoskins R.A."/>
            <person name="Hubisz M.J."/>
            <person name="Hultmark D."/>
            <person name="Huntley M.A."/>
            <person name="Jaffe D.B."/>
            <person name="Jagadeeshan S."/>
            <person name="Jeck W.R."/>
            <person name="Johnson J."/>
            <person name="Jones C.D."/>
            <person name="Jordan W.C."/>
            <person name="Karpen G.H."/>
            <person name="Kataoka E."/>
            <person name="Keightley P.D."/>
            <person name="Kheradpour P."/>
            <person name="Kirkness E.F."/>
            <person name="Koerich L.B."/>
            <person name="Kristiansen K."/>
            <person name="Kudrna D."/>
            <person name="Kulathinal R.J."/>
            <person name="Kumar S."/>
            <person name="Kwok R."/>
            <person name="Lander E."/>
            <person name="Langley C.H."/>
            <person name="Lapoint R."/>
            <person name="Lazzaro B.P."/>
            <person name="Lee S.J."/>
            <person name="Levesque L."/>
            <person name="Li R."/>
            <person name="Lin C.F."/>
            <person name="Lin M.F."/>
            <person name="Lindblad-Toh K."/>
            <person name="Llopart A."/>
            <person name="Long M."/>
            <person name="Low L."/>
            <person name="Lozovsky E."/>
            <person name="Lu J."/>
            <person name="Luo M."/>
            <person name="Machado C.A."/>
            <person name="Makalowski W."/>
            <person name="Marzo M."/>
            <person name="Matsuda M."/>
            <person name="Matzkin L."/>
            <person name="McAllister B."/>
            <person name="McBride C.S."/>
            <person name="McKernan B."/>
            <person name="McKernan K."/>
            <person name="Mendez-Lago M."/>
            <person name="Minx P."/>
            <person name="Mollenhauer M.U."/>
            <person name="Montooth K."/>
            <person name="Mount S.M."/>
            <person name="Mu X."/>
            <person name="Myers E."/>
            <person name="Negre B."/>
            <person name="Newfeld S."/>
            <person name="Nielsen R."/>
            <person name="Noor M.A."/>
            <person name="O'Grady P."/>
            <person name="Pachter L."/>
            <person name="Papaceit M."/>
            <person name="Parisi M.J."/>
            <person name="Parisi M."/>
            <person name="Parts L."/>
            <person name="Pedersen J.S."/>
            <person name="Pesole G."/>
            <person name="Phillippy A.M."/>
            <person name="Ponting C.P."/>
            <person name="Pop M."/>
            <person name="Porcelli D."/>
            <person name="Powell J.R."/>
            <person name="Prohaska S."/>
            <person name="Pruitt K."/>
            <person name="Puig M."/>
            <person name="Quesneville H."/>
            <person name="Ram K.R."/>
            <person name="Rand D."/>
            <person name="Rasmussen M.D."/>
            <person name="Reed L.K."/>
            <person name="Reenan R."/>
            <person name="Reily A."/>
            <person name="Remington K.A."/>
            <person name="Rieger T.T."/>
            <person name="Ritchie M.G."/>
            <person name="Robin C."/>
            <person name="Rogers Y.H."/>
            <person name="Rohde C."/>
            <person name="Rozas J."/>
            <person name="Rubenfield M.J."/>
            <person name="Ruiz A."/>
            <person name="Russo S."/>
            <person name="Salzberg S.L."/>
            <person name="Sanchez-Gracia A."/>
            <person name="Saranga D.J."/>
            <person name="Sato H."/>
            <person name="Schaeffer S.W."/>
            <person name="Schatz M.C."/>
            <person name="Schlenke T."/>
            <person name="Schwartz R."/>
            <person name="Segarra C."/>
            <person name="Singh R.S."/>
            <person name="Sirot L."/>
            <person name="Sirota M."/>
            <person name="Sisneros N.B."/>
            <person name="Smith C.D."/>
            <person name="Smith T.F."/>
            <person name="Spieth J."/>
            <person name="Stage D.E."/>
            <person name="Stark A."/>
            <person name="Stephan W."/>
            <person name="Strausberg R.L."/>
            <person name="Strempel S."/>
            <person name="Sturgill D."/>
            <person name="Sutton G."/>
            <person name="Sutton G.G."/>
            <person name="Tao W."/>
            <person name="Teichmann S."/>
            <person name="Tobari Y.N."/>
            <person name="Tomimura Y."/>
            <person name="Tsolas J.M."/>
            <person name="Valente V.L."/>
            <person name="Venter E."/>
            <person name="Venter J.C."/>
            <person name="Vicario S."/>
            <person name="Vieira F.G."/>
            <person name="Vilella A.J."/>
            <person name="Villasante A."/>
            <person name="Walenz B."/>
            <person name="Wang J."/>
            <person name="Wasserman M."/>
            <person name="Watts T."/>
            <person name="Wilson D."/>
            <person name="Wilson R.K."/>
            <person name="Wing R.A."/>
            <person name="Wolfner M.F."/>
            <person name="Wong A."/>
            <person name="Wong G.K."/>
            <person name="Wu C.I."/>
            <person name="Wu G."/>
            <person name="Yamamoto D."/>
            <person name="Yang H.P."/>
            <person name="Yang S.P."/>
            <person name="Yorke J.A."/>
            <person name="Yoshida K."/>
            <person name="Zdobnov E."/>
            <person name="Zhang P."/>
            <person name="Zhang Y."/>
            <person name="Zimin A.V."/>
            <person name="Baldwin J."/>
            <person name="Abdouelleil A."/>
            <person name="Abdulkadir J."/>
            <person name="Abebe A."/>
            <person name="Abera B."/>
            <person name="Abreu J."/>
            <person name="Acer S.C."/>
            <person name="Aftuck L."/>
            <person name="Alexander A."/>
            <person name="An P."/>
            <person name="Anderson E."/>
            <person name="Anderson S."/>
            <person name="Arachi H."/>
            <person name="Azer M."/>
            <person name="Bachantsang P."/>
            <person name="Barry A."/>
            <person name="Bayul T."/>
            <person name="Berlin A."/>
            <person name="Bessette D."/>
            <person name="Bloom T."/>
            <person name="Blye J."/>
            <person name="Boguslavskiy L."/>
            <person name="Bonnet C."/>
            <person name="Boukhgalter B."/>
            <person name="Bourzgui I."/>
            <person name="Brown A."/>
            <person name="Cahill P."/>
            <person name="Channer S."/>
            <person name="Cheshatsang Y."/>
            <person name="Chuda L."/>
            <person name="Citroen M."/>
            <person name="Collymore A."/>
            <person name="Cooke P."/>
            <person name="Costello M."/>
            <person name="D'Aco K."/>
            <person name="Daza R."/>
            <person name="De Haan G."/>
            <person name="DeGray S."/>
            <person name="DeMaso C."/>
            <person name="Dhargay N."/>
            <person name="Dooley K."/>
            <person name="Dooley E."/>
            <person name="Doricent M."/>
            <person name="Dorje P."/>
            <person name="Dorjee K."/>
            <person name="Dupes A."/>
            <person name="Elong R."/>
            <person name="Falk J."/>
            <person name="Farina A."/>
            <person name="Faro S."/>
            <person name="Ferguson D."/>
            <person name="Fisher S."/>
            <person name="Foley C.D."/>
            <person name="Franke A."/>
            <person name="Friedrich D."/>
            <person name="Gadbois L."/>
            <person name="Gearin G."/>
            <person name="Gearin C.R."/>
            <person name="Giannoukos G."/>
            <person name="Goode T."/>
            <person name="Graham J."/>
            <person name="Grandbois E."/>
            <person name="Grewal S."/>
            <person name="Gyaltsen K."/>
            <person name="Hafez N."/>
            <person name="Hagos B."/>
            <person name="Hall J."/>
            <person name="Henson C."/>
            <person name="Hollinger A."/>
            <person name="Honan T."/>
            <person name="Huard M.D."/>
            <person name="Hughes L."/>
            <person name="Hurhula B."/>
            <person name="Husby M.E."/>
            <person name="Kamat A."/>
            <person name="Kanga B."/>
            <person name="Kashin S."/>
            <person name="Khazanovich D."/>
            <person name="Kisner P."/>
            <person name="Lance K."/>
            <person name="Lara M."/>
            <person name="Lee W."/>
            <person name="Lennon N."/>
            <person name="Letendre F."/>
            <person name="LeVine R."/>
            <person name="Lipovsky A."/>
            <person name="Liu X."/>
            <person name="Liu J."/>
            <person name="Liu S."/>
            <person name="Lokyitsang T."/>
            <person name="Lokyitsang Y."/>
            <person name="Lubonja R."/>
            <person name="Lui A."/>
            <person name="MacDonald P."/>
            <person name="Magnisalis V."/>
            <person name="Maru K."/>
            <person name="Matthews C."/>
            <person name="McCusker W."/>
            <person name="McDonough S."/>
            <person name="Mehta T."/>
            <person name="Meldrim J."/>
            <person name="Meneus L."/>
            <person name="Mihai O."/>
            <person name="Mihalev A."/>
            <person name="Mihova T."/>
            <person name="Mittelman R."/>
            <person name="Mlenga V."/>
            <person name="Montmayeur A."/>
            <person name="Mulrain L."/>
            <person name="Navidi A."/>
            <person name="Naylor J."/>
            <person name="Negash T."/>
            <person name="Nguyen T."/>
            <person name="Nguyen N."/>
            <person name="Nicol R."/>
            <person name="Norbu C."/>
            <person name="Norbu N."/>
            <person name="Novod N."/>
            <person name="O'Neill B."/>
            <person name="Osman S."/>
            <person name="Markiewicz E."/>
            <person name="Oyono O.L."/>
            <person name="Patti C."/>
            <person name="Phunkhang P."/>
            <person name="Pierre F."/>
            <person name="Priest M."/>
            <person name="Raghuraman S."/>
            <person name="Rege F."/>
            <person name="Reyes R."/>
            <person name="Rise C."/>
            <person name="Rogov P."/>
            <person name="Ross K."/>
            <person name="Ryan E."/>
            <person name="Settipalli S."/>
            <person name="Shea T."/>
            <person name="Sherpa N."/>
            <person name="Shi L."/>
            <person name="Shih D."/>
            <person name="Sparrow T."/>
            <person name="Spaulding J."/>
            <person name="Stalker J."/>
            <person name="Stange-Thomann N."/>
            <person name="Stavropoulos S."/>
            <person name="Stone C."/>
            <person name="Strader C."/>
            <person name="Tesfaye S."/>
            <person name="Thomson T."/>
            <person name="Thoulutsang Y."/>
            <person name="Thoulutsang D."/>
            <person name="Topham K."/>
            <person name="Topping I."/>
            <person name="Tsamla T."/>
            <person name="Vassiliev H."/>
            <person name="Vo A."/>
            <person name="Wangchuk T."/>
            <person name="Wangdi T."/>
            <person name="Weiand M."/>
            <person name="Wilkinson J."/>
            <person name="Wilson A."/>
            <person name="Yadav S."/>
            <person name="Young G."/>
            <person name="Yu Q."/>
            <person name="Zembek L."/>
            <person name="Zhong D."/>
            <person name="Zimmer A."/>
            <person name="Zwirko Z."/>
            <person name="Jaffe D.B."/>
            <person name="Alvarez P."/>
            <person name="Brockman W."/>
            <person name="Butler J."/>
            <person name="Chin C."/>
            <person name="Gnerre S."/>
            <person name="Grabherr M."/>
            <person name="Kleber M."/>
            <person name="Mauceli E."/>
            <person name="MacCallum I."/>
        </authorList>
    </citation>
    <scope>NUCLEOTIDE SEQUENCE [LARGE SCALE GENOMIC DNA]</scope>
    <source>
        <strain evidence="2">MSH-3 / Tucson 14011-0111.49</strain>
    </source>
</reference>
<dbReference type="Proteomes" id="UP000008744">
    <property type="component" value="Unassembled WGS sequence"/>
</dbReference>
<dbReference type="AlphaFoldDB" id="B4G323"/>
<keyword evidence="2" id="KW-1185">Reference proteome</keyword>
<dbReference type="HOGENOM" id="CLU_1961881_0_0_1"/>
<gene>
    <name evidence="1" type="primary">Dper\GL23507</name>
    <name evidence="1" type="ORF">Dper_GL23507</name>
</gene>
<evidence type="ECO:0000313" key="1">
    <source>
        <dbReference type="EMBL" id="EDW24218.1"/>
    </source>
</evidence>
<accession>B4G323</accession>
<name>B4G323_DROPE</name>
<evidence type="ECO:0000313" key="2">
    <source>
        <dbReference type="Proteomes" id="UP000008744"/>
    </source>
</evidence>
<proteinExistence type="predicted"/>